<evidence type="ECO:0000256" key="4">
    <source>
        <dbReference type="ARBA" id="ARBA00022670"/>
    </source>
</evidence>
<dbReference type="EC" id="3.4.22.34" evidence="3"/>
<dbReference type="CDD" id="cd21115">
    <property type="entry name" value="legumain_C"/>
    <property type="match status" value="1"/>
</dbReference>
<dbReference type="PIRSF" id="PIRSF019663">
    <property type="entry name" value="Legumain"/>
    <property type="match status" value="1"/>
</dbReference>
<accession>A0AA39LV14</accession>
<evidence type="ECO:0000313" key="13">
    <source>
        <dbReference type="Proteomes" id="UP001175271"/>
    </source>
</evidence>
<dbReference type="Pfam" id="PF20985">
    <property type="entry name" value="Legum_prodom"/>
    <property type="match status" value="1"/>
</dbReference>
<dbReference type="InterPro" id="IPR046427">
    <property type="entry name" value="Legumain_prodom_sf"/>
</dbReference>
<evidence type="ECO:0000256" key="3">
    <source>
        <dbReference type="ARBA" id="ARBA00012628"/>
    </source>
</evidence>
<dbReference type="Proteomes" id="UP001175271">
    <property type="component" value="Unassembled WGS sequence"/>
</dbReference>
<sequence>MQSSLLFLLLAPLLGVVLGHIHDFHGRKRFDSSSSEEDDLPGAGDGAIWALLVAGSNGWYNYRHQADVCHSYHVLLNHGIHPDRIITMMFDDIATHPENRFPGQLFNAPNGGDVYKGVKIDYKGNNVTPANFLAILQGQKDKVKGGNGRVIESTKNDKIFVYFSDHGAVGLIAFPTQMLTVKQLNDALKEMHAKQKYKELTFYLEACESGSMFENILKKDINVYAITAANSHESSWGCFCDNDMELPCLGDQFSVNWMTDSDNKSDLDAETLDEQFNIVKRLTDKSHVMHYGDLQIAREKVAEFQGHEKAPRRLILEQPEPEMSLWPVREIPILMLRREIDRSNDEGLKARLSKKIAQIHQKRHYLDGRIEALVRELIRDPNRQRQILKTHPRHGVTQMQCHHDVVNAFHRICFDFNENPYALKYVYVLANLCEDRIDADRVIEVLMDQCVDNDKRHSLDGRIEAALVRELIWKWCSRRPGVHQEKQIEIDSHRDEIREFEHRVTTKQSEDTANSAGSRRSASTTSPSRRSLQIYSNVDMLAMTVEELL</sequence>
<feature type="signal peptide" evidence="10">
    <location>
        <begin position="1"/>
        <end position="19"/>
    </location>
</feature>
<comment type="similarity">
    <text evidence="2">Belongs to the peptidase C13 family.</text>
</comment>
<dbReference type="PANTHER" id="PTHR12000">
    <property type="entry name" value="HEMOGLOBINASE FAMILY MEMBER"/>
    <property type="match status" value="1"/>
</dbReference>
<dbReference type="FunFam" id="1.10.132.130:FF:000001">
    <property type="entry name" value="Vacuolar-processing enzyme beta-isozyme"/>
    <property type="match status" value="1"/>
</dbReference>
<feature type="domain" description="Legumain prodomain" evidence="11">
    <location>
        <begin position="354"/>
        <end position="450"/>
    </location>
</feature>
<comment type="catalytic activity">
    <reaction evidence="1">
        <text>Hydrolysis of proteins and small molecule substrates at -Asn-|-Xaa- bonds.</text>
        <dbReference type="EC" id="3.4.22.34"/>
    </reaction>
</comment>
<reference evidence="12" key="1">
    <citation type="submission" date="2023-06" db="EMBL/GenBank/DDBJ databases">
        <title>Genomic analysis of the entomopathogenic nematode Steinernema hermaphroditum.</title>
        <authorList>
            <person name="Schwarz E.M."/>
            <person name="Heppert J.K."/>
            <person name="Baniya A."/>
            <person name="Schwartz H.T."/>
            <person name="Tan C.-H."/>
            <person name="Antoshechkin I."/>
            <person name="Sternberg P.W."/>
            <person name="Goodrich-Blair H."/>
            <person name="Dillman A.R."/>
        </authorList>
    </citation>
    <scope>NUCLEOTIDE SEQUENCE</scope>
    <source>
        <strain evidence="12">PS9179</strain>
        <tissue evidence="12">Whole animal</tissue>
    </source>
</reference>
<dbReference type="GO" id="GO:0051603">
    <property type="term" value="P:proteolysis involved in protein catabolic process"/>
    <property type="evidence" value="ECO:0007669"/>
    <property type="project" value="InterPro"/>
</dbReference>
<feature type="active site" description="Nucleophile" evidence="8">
    <location>
        <position position="207"/>
    </location>
</feature>
<protein>
    <recommendedName>
        <fullName evidence="3">legumain</fullName>
        <ecNumber evidence="3">3.4.22.34</ecNumber>
    </recommendedName>
</protein>
<keyword evidence="7" id="KW-0788">Thiol protease</keyword>
<dbReference type="PIRSF" id="PIRSF500139">
    <property type="entry name" value="AE"/>
    <property type="match status" value="1"/>
</dbReference>
<dbReference type="GO" id="GO:0005773">
    <property type="term" value="C:vacuole"/>
    <property type="evidence" value="ECO:0007669"/>
    <property type="project" value="GOC"/>
</dbReference>
<name>A0AA39LV14_9BILA</name>
<evidence type="ECO:0000256" key="1">
    <source>
        <dbReference type="ARBA" id="ARBA00000810"/>
    </source>
</evidence>
<dbReference type="GO" id="GO:0006624">
    <property type="term" value="P:vacuolar protein processing"/>
    <property type="evidence" value="ECO:0007669"/>
    <property type="project" value="TreeGrafter"/>
</dbReference>
<evidence type="ECO:0000256" key="7">
    <source>
        <dbReference type="ARBA" id="ARBA00022807"/>
    </source>
</evidence>
<dbReference type="GO" id="GO:0004197">
    <property type="term" value="F:cysteine-type endopeptidase activity"/>
    <property type="evidence" value="ECO:0007669"/>
    <property type="project" value="UniProtKB-EC"/>
</dbReference>
<evidence type="ECO:0000256" key="9">
    <source>
        <dbReference type="SAM" id="MobiDB-lite"/>
    </source>
</evidence>
<dbReference type="PANTHER" id="PTHR12000:SF42">
    <property type="entry name" value="LEGUMAIN"/>
    <property type="match status" value="1"/>
</dbReference>
<feature type="active site" evidence="8">
    <location>
        <position position="166"/>
    </location>
</feature>
<gene>
    <name evidence="12" type="ORF">QR680_005275</name>
</gene>
<dbReference type="Pfam" id="PF01650">
    <property type="entry name" value="Peptidase_C13"/>
    <property type="match status" value="1"/>
</dbReference>
<comment type="caution">
    <text evidence="12">The sequence shown here is derived from an EMBL/GenBank/DDBJ whole genome shotgun (WGS) entry which is preliminary data.</text>
</comment>
<keyword evidence="4" id="KW-0645">Protease</keyword>
<keyword evidence="13" id="KW-1185">Reference proteome</keyword>
<dbReference type="InterPro" id="IPR043577">
    <property type="entry name" value="AE"/>
</dbReference>
<evidence type="ECO:0000256" key="5">
    <source>
        <dbReference type="ARBA" id="ARBA00022729"/>
    </source>
</evidence>
<evidence type="ECO:0000256" key="10">
    <source>
        <dbReference type="SAM" id="SignalP"/>
    </source>
</evidence>
<dbReference type="EMBL" id="JAUCMV010000003">
    <property type="protein sequence ID" value="KAK0410687.1"/>
    <property type="molecule type" value="Genomic_DNA"/>
</dbReference>
<evidence type="ECO:0000256" key="6">
    <source>
        <dbReference type="ARBA" id="ARBA00022801"/>
    </source>
</evidence>
<evidence type="ECO:0000259" key="11">
    <source>
        <dbReference type="Pfam" id="PF20985"/>
    </source>
</evidence>
<proteinExistence type="inferred from homology"/>
<feature type="compositionally biased region" description="Low complexity" evidence="9">
    <location>
        <begin position="512"/>
        <end position="529"/>
    </location>
</feature>
<keyword evidence="6" id="KW-0378">Hydrolase</keyword>
<feature type="chain" id="PRO_5041244938" description="legumain" evidence="10">
    <location>
        <begin position="20"/>
        <end position="549"/>
    </location>
</feature>
<keyword evidence="5 10" id="KW-0732">Signal</keyword>
<dbReference type="Gene3D" id="1.10.132.130">
    <property type="match status" value="1"/>
</dbReference>
<dbReference type="FunFam" id="3.40.50.1460:FF:000006">
    <property type="entry name" value="Legumain"/>
    <property type="match status" value="1"/>
</dbReference>
<organism evidence="12 13">
    <name type="scientific">Steinernema hermaphroditum</name>
    <dbReference type="NCBI Taxonomy" id="289476"/>
    <lineage>
        <taxon>Eukaryota</taxon>
        <taxon>Metazoa</taxon>
        <taxon>Ecdysozoa</taxon>
        <taxon>Nematoda</taxon>
        <taxon>Chromadorea</taxon>
        <taxon>Rhabditida</taxon>
        <taxon>Tylenchina</taxon>
        <taxon>Panagrolaimomorpha</taxon>
        <taxon>Strongyloidoidea</taxon>
        <taxon>Steinernematidae</taxon>
        <taxon>Steinernema</taxon>
    </lineage>
</organism>
<dbReference type="InterPro" id="IPR001096">
    <property type="entry name" value="Peptidase_C13"/>
</dbReference>
<evidence type="ECO:0000256" key="2">
    <source>
        <dbReference type="ARBA" id="ARBA00009941"/>
    </source>
</evidence>
<evidence type="ECO:0000313" key="12">
    <source>
        <dbReference type="EMBL" id="KAK0410687.1"/>
    </source>
</evidence>
<dbReference type="PRINTS" id="PR00776">
    <property type="entry name" value="HEMOGLOBNASE"/>
</dbReference>
<evidence type="ECO:0000256" key="8">
    <source>
        <dbReference type="PIRSR" id="PIRSR019663-1"/>
    </source>
</evidence>
<dbReference type="InterPro" id="IPR048501">
    <property type="entry name" value="Legum_prodom"/>
</dbReference>
<dbReference type="Gene3D" id="3.40.50.1460">
    <property type="match status" value="1"/>
</dbReference>
<feature type="region of interest" description="Disordered" evidence="9">
    <location>
        <begin position="502"/>
        <end position="529"/>
    </location>
</feature>
<dbReference type="AlphaFoldDB" id="A0AA39LV14"/>